<evidence type="ECO:0000313" key="2">
    <source>
        <dbReference type="EMBL" id="QDT63289.1"/>
    </source>
</evidence>
<proteinExistence type="predicted"/>
<organism evidence="2 3">
    <name type="scientific">Calycomorphotria hydatis</name>
    <dbReference type="NCBI Taxonomy" id="2528027"/>
    <lineage>
        <taxon>Bacteria</taxon>
        <taxon>Pseudomonadati</taxon>
        <taxon>Planctomycetota</taxon>
        <taxon>Planctomycetia</taxon>
        <taxon>Planctomycetales</taxon>
        <taxon>Planctomycetaceae</taxon>
        <taxon>Calycomorphotria</taxon>
    </lineage>
</organism>
<protein>
    <submittedName>
        <fullName evidence="2">Uncharacterized protein</fullName>
    </submittedName>
</protein>
<reference evidence="2 3" key="1">
    <citation type="submission" date="2019-02" db="EMBL/GenBank/DDBJ databases">
        <title>Deep-cultivation of Planctomycetes and their phenomic and genomic characterization uncovers novel biology.</title>
        <authorList>
            <person name="Wiegand S."/>
            <person name="Jogler M."/>
            <person name="Boedeker C."/>
            <person name="Pinto D."/>
            <person name="Vollmers J."/>
            <person name="Rivas-Marin E."/>
            <person name="Kohn T."/>
            <person name="Peeters S.H."/>
            <person name="Heuer A."/>
            <person name="Rast P."/>
            <person name="Oberbeckmann S."/>
            <person name="Bunk B."/>
            <person name="Jeske O."/>
            <person name="Meyerdierks A."/>
            <person name="Storesund J.E."/>
            <person name="Kallscheuer N."/>
            <person name="Luecker S."/>
            <person name="Lage O.M."/>
            <person name="Pohl T."/>
            <person name="Merkel B.J."/>
            <person name="Hornburger P."/>
            <person name="Mueller R.-W."/>
            <person name="Bruemmer F."/>
            <person name="Labrenz M."/>
            <person name="Spormann A.M."/>
            <person name="Op den Camp H."/>
            <person name="Overmann J."/>
            <person name="Amann R."/>
            <person name="Jetten M.S.M."/>
            <person name="Mascher T."/>
            <person name="Medema M.H."/>
            <person name="Devos D.P."/>
            <person name="Kaster A.-K."/>
            <person name="Ovreas L."/>
            <person name="Rohde M."/>
            <person name="Galperin M.Y."/>
            <person name="Jogler C."/>
        </authorList>
    </citation>
    <scope>NUCLEOTIDE SEQUENCE [LARGE SCALE GENOMIC DNA]</scope>
    <source>
        <strain evidence="2 3">V22</strain>
    </source>
</reference>
<dbReference type="Proteomes" id="UP000319976">
    <property type="component" value="Chromosome"/>
</dbReference>
<dbReference type="KEGG" id="chya:V22_05080"/>
<feature type="region of interest" description="Disordered" evidence="1">
    <location>
        <begin position="37"/>
        <end position="59"/>
    </location>
</feature>
<evidence type="ECO:0000256" key="1">
    <source>
        <dbReference type="SAM" id="MobiDB-lite"/>
    </source>
</evidence>
<name>A0A517T4J4_9PLAN</name>
<dbReference type="AlphaFoldDB" id="A0A517T4J4"/>
<keyword evidence="3" id="KW-1185">Reference proteome</keyword>
<evidence type="ECO:0000313" key="3">
    <source>
        <dbReference type="Proteomes" id="UP000319976"/>
    </source>
</evidence>
<accession>A0A517T4J4</accession>
<dbReference type="EMBL" id="CP036316">
    <property type="protein sequence ID" value="QDT63289.1"/>
    <property type="molecule type" value="Genomic_DNA"/>
</dbReference>
<sequence>MCYWGFRNSCKNAGFQSHVIPAKAGIHFERCATSRRDPHRHLSREMSQDNVPRPLPLQHPHKRQMPILVVVIQPISHDEFIRDFEAAVVGGAVDFATGGFP</sequence>
<gene>
    <name evidence="2" type="ORF">V22_05080</name>
</gene>